<dbReference type="RefSeq" id="WP_273145749.1">
    <property type="nucleotide sequence ID" value="NZ_CP053675.1"/>
</dbReference>
<evidence type="ECO:0000313" key="2">
    <source>
        <dbReference type="Proteomes" id="UP000683551"/>
    </source>
</evidence>
<protein>
    <submittedName>
        <fullName evidence="1">Uncharacterized protein</fullName>
    </submittedName>
</protein>
<dbReference type="EMBL" id="CP071137">
    <property type="protein sequence ID" value="QWY78357.1"/>
    <property type="molecule type" value="Genomic_DNA"/>
</dbReference>
<sequence length="55" mass="6705">MADYLLVLLIGMLFGFWLGKRWATYAEWWSGFRYQPRLIEEYTIPDHLKQTIKTH</sequence>
<evidence type="ECO:0000313" key="1">
    <source>
        <dbReference type="EMBL" id="QWY78357.1"/>
    </source>
</evidence>
<dbReference type="AlphaFoldDB" id="A0A9E6N092"/>
<gene>
    <name evidence="1" type="ORF">JZL65_04585</name>
</gene>
<reference evidence="1" key="1">
    <citation type="submission" date="2021-02" db="EMBL/GenBank/DDBJ databases">
        <title>Comparative genomics of Ferrovum myxofaciens strains, predominant extremophile bacteria forming large biofilm stalactites in acid mine ecosystems.</title>
        <authorList>
            <person name="Burkartova K."/>
            <person name="Ridl J."/>
            <person name="Pajer P."/>
            <person name="Falteisek L."/>
        </authorList>
    </citation>
    <scope>NUCLEOTIDE SEQUENCE</scope>
    <source>
        <strain evidence="1">MI1III</strain>
    </source>
</reference>
<organism evidence="1 2">
    <name type="scientific">Ferrovum myxofaciens</name>
    <dbReference type="NCBI Taxonomy" id="416213"/>
    <lineage>
        <taxon>Bacteria</taxon>
        <taxon>Pseudomonadati</taxon>
        <taxon>Pseudomonadota</taxon>
        <taxon>Betaproteobacteria</taxon>
        <taxon>Ferrovales</taxon>
        <taxon>Ferrovaceae</taxon>
        <taxon>Ferrovum</taxon>
    </lineage>
</organism>
<accession>A0A9E6N092</accession>
<proteinExistence type="predicted"/>
<dbReference type="Proteomes" id="UP000683551">
    <property type="component" value="Chromosome"/>
</dbReference>
<name>A0A9E6N092_9PROT</name>